<keyword evidence="1" id="KW-1133">Transmembrane helix</keyword>
<reference evidence="5" key="2">
    <citation type="journal article" date="2019" name="Int. J. Syst. Evol. Microbiol.">
        <title>The Global Catalogue of Microorganisms (GCM) 10K type strain sequencing project: providing services to taxonomists for standard genome sequencing and annotation.</title>
        <authorList>
            <consortium name="The Broad Institute Genomics Platform"/>
            <consortium name="The Broad Institute Genome Sequencing Center for Infectious Disease"/>
            <person name="Wu L."/>
            <person name="Ma J."/>
        </authorList>
    </citation>
    <scope>NUCLEOTIDE SEQUENCE [LARGE SCALE GENOMIC DNA]</scope>
    <source>
        <strain evidence="5">JCM 10667</strain>
    </source>
</reference>
<feature type="transmembrane region" description="Helical" evidence="1">
    <location>
        <begin position="106"/>
        <end position="127"/>
    </location>
</feature>
<reference evidence="2" key="4">
    <citation type="submission" date="2023-12" db="EMBL/GenBank/DDBJ databases">
        <authorList>
            <person name="Sun Q."/>
            <person name="Inoue M."/>
        </authorList>
    </citation>
    <scope>NUCLEOTIDE SEQUENCE</scope>
    <source>
        <strain evidence="2">JCM 10667</strain>
    </source>
</reference>
<evidence type="ECO:0000313" key="5">
    <source>
        <dbReference type="Proteomes" id="UP001501427"/>
    </source>
</evidence>
<organism evidence="3 4">
    <name type="scientific">Actinomadura livida</name>
    <dbReference type="NCBI Taxonomy" id="79909"/>
    <lineage>
        <taxon>Bacteria</taxon>
        <taxon>Bacillati</taxon>
        <taxon>Actinomycetota</taxon>
        <taxon>Actinomycetes</taxon>
        <taxon>Streptosporangiales</taxon>
        <taxon>Thermomonosporaceae</taxon>
        <taxon>Actinomadura</taxon>
    </lineage>
</organism>
<feature type="transmembrane region" description="Helical" evidence="1">
    <location>
        <begin position="248"/>
        <end position="265"/>
    </location>
</feature>
<dbReference type="AlphaFoldDB" id="A0A7W7IA77"/>
<evidence type="ECO:0000313" key="3">
    <source>
        <dbReference type="EMBL" id="MBB4773397.1"/>
    </source>
</evidence>
<feature type="transmembrane region" description="Helical" evidence="1">
    <location>
        <begin position="41"/>
        <end position="62"/>
    </location>
</feature>
<feature type="transmembrane region" description="Helical" evidence="1">
    <location>
        <begin position="210"/>
        <end position="236"/>
    </location>
</feature>
<proteinExistence type="predicted"/>
<evidence type="ECO:0000256" key="1">
    <source>
        <dbReference type="SAM" id="Phobius"/>
    </source>
</evidence>
<protein>
    <submittedName>
        <fullName evidence="3">Uncharacterized protein</fullName>
    </submittedName>
</protein>
<keyword evidence="1" id="KW-0812">Transmembrane</keyword>
<dbReference type="Proteomes" id="UP001501427">
    <property type="component" value="Unassembled WGS sequence"/>
</dbReference>
<sequence>MKGGPAAAVVLVLAVLLMTTPTGRSGFTALSGAAGGPSAWTASLLAAAWLSAAAFGTWSGTIRIGRFADAEPETAVSAVLVTLALVLAGLLVSFVTAGDWPAGDALLAMAALTAGALAGVGMARAVLPQPSLTPAVLAATAGLLLALAARFVLARVLAPEVFLSPSGAVTADAAAAFRDLDRWSLAASGCAAAAAGVLGARLVPRGAGALTGLLLVALSPLLLRAAGVGLGSIWAGTTVWTAVPEREWLYLLAGGVAGTVIAAVVPGRSGRMRPTYFANRPDGM</sequence>
<keyword evidence="1" id="KW-0472">Membrane</keyword>
<accession>A0A7W7IA77</accession>
<dbReference type="EMBL" id="BAAAHD010000023">
    <property type="protein sequence ID" value="GAA0564528.1"/>
    <property type="molecule type" value="Genomic_DNA"/>
</dbReference>
<feature type="transmembrane region" description="Helical" evidence="1">
    <location>
        <begin position="183"/>
        <end position="203"/>
    </location>
</feature>
<evidence type="ECO:0000313" key="4">
    <source>
        <dbReference type="Proteomes" id="UP000549343"/>
    </source>
</evidence>
<dbReference type="EMBL" id="JACHMV010000001">
    <property type="protein sequence ID" value="MBB4773397.1"/>
    <property type="molecule type" value="Genomic_DNA"/>
</dbReference>
<feature type="transmembrane region" description="Helical" evidence="1">
    <location>
        <begin position="134"/>
        <end position="153"/>
    </location>
</feature>
<gene>
    <name evidence="3" type="ORF">F4557_001815</name>
    <name evidence="2" type="ORF">GCM10009546_28510</name>
</gene>
<feature type="transmembrane region" description="Helical" evidence="1">
    <location>
        <begin position="74"/>
        <end position="94"/>
    </location>
</feature>
<reference evidence="2" key="1">
    <citation type="journal article" date="2014" name="Int. J. Syst. Evol. Microbiol.">
        <title>Complete genome of a new Firmicutes species belonging to the dominant human colonic microbiota ('Ruminococcus bicirculans') reveals two chromosomes and a selective capacity to utilize plant glucans.</title>
        <authorList>
            <consortium name="NISC Comparative Sequencing Program"/>
            <person name="Wegmann U."/>
            <person name="Louis P."/>
            <person name="Goesmann A."/>
            <person name="Henrissat B."/>
            <person name="Duncan S.H."/>
            <person name="Flint H.J."/>
        </authorList>
    </citation>
    <scope>NUCLEOTIDE SEQUENCE</scope>
    <source>
        <strain evidence="2">JCM 10667</strain>
    </source>
</reference>
<comment type="caution">
    <text evidence="3">The sequence shown here is derived from an EMBL/GenBank/DDBJ whole genome shotgun (WGS) entry which is preliminary data.</text>
</comment>
<keyword evidence="5" id="KW-1185">Reference proteome</keyword>
<name>A0A7W7IA77_9ACTN</name>
<evidence type="ECO:0000313" key="2">
    <source>
        <dbReference type="EMBL" id="GAA0564528.1"/>
    </source>
</evidence>
<dbReference type="Proteomes" id="UP000549343">
    <property type="component" value="Unassembled WGS sequence"/>
</dbReference>
<dbReference type="RefSeq" id="WP_184881476.1">
    <property type="nucleotide sequence ID" value="NZ_BAAAHD010000023.1"/>
</dbReference>
<reference evidence="3 4" key="3">
    <citation type="submission" date="2020-08" db="EMBL/GenBank/DDBJ databases">
        <title>Sequencing the genomes of 1000 actinobacteria strains.</title>
        <authorList>
            <person name="Klenk H.-P."/>
        </authorList>
    </citation>
    <scope>NUCLEOTIDE SEQUENCE [LARGE SCALE GENOMIC DNA]</scope>
    <source>
        <strain evidence="3 4">DSM 44772</strain>
    </source>
</reference>